<evidence type="ECO:0000256" key="2">
    <source>
        <dbReference type="SAM" id="SignalP"/>
    </source>
</evidence>
<gene>
    <name evidence="3" type="ORF">GCM10019016_100720</name>
</gene>
<feature type="chain" id="PRO_5045352445" description="Carboxypeptidase regulatory-like domain-containing protein" evidence="2">
    <location>
        <begin position="31"/>
        <end position="265"/>
    </location>
</feature>
<dbReference type="Gene3D" id="2.60.40.10">
    <property type="entry name" value="Immunoglobulins"/>
    <property type="match status" value="1"/>
</dbReference>
<dbReference type="EMBL" id="BAAAXF010000073">
    <property type="protein sequence ID" value="GAA3502962.1"/>
    <property type="molecule type" value="Genomic_DNA"/>
</dbReference>
<evidence type="ECO:0000313" key="4">
    <source>
        <dbReference type="Proteomes" id="UP001501455"/>
    </source>
</evidence>
<keyword evidence="4" id="KW-1185">Reference proteome</keyword>
<evidence type="ECO:0000256" key="1">
    <source>
        <dbReference type="SAM" id="MobiDB-lite"/>
    </source>
</evidence>
<organism evidence="3 4">
    <name type="scientific">Streptomyces prasinosporus</name>
    <dbReference type="NCBI Taxonomy" id="68256"/>
    <lineage>
        <taxon>Bacteria</taxon>
        <taxon>Bacillati</taxon>
        <taxon>Actinomycetota</taxon>
        <taxon>Actinomycetes</taxon>
        <taxon>Kitasatosporales</taxon>
        <taxon>Streptomycetaceae</taxon>
        <taxon>Streptomyces</taxon>
        <taxon>Streptomyces albogriseolus group</taxon>
    </lineage>
</organism>
<dbReference type="RefSeq" id="WP_193457817.1">
    <property type="nucleotide sequence ID" value="NZ_BAAAXF010000073.1"/>
</dbReference>
<comment type="caution">
    <text evidence="3">The sequence shown here is derived from an EMBL/GenBank/DDBJ whole genome shotgun (WGS) entry which is preliminary data.</text>
</comment>
<evidence type="ECO:0000313" key="3">
    <source>
        <dbReference type="EMBL" id="GAA3502962.1"/>
    </source>
</evidence>
<feature type="compositionally biased region" description="Polar residues" evidence="1">
    <location>
        <begin position="232"/>
        <end position="248"/>
    </location>
</feature>
<accession>A0ABP6U8C9</accession>
<proteinExistence type="predicted"/>
<dbReference type="Proteomes" id="UP001501455">
    <property type="component" value="Unassembled WGS sequence"/>
</dbReference>
<keyword evidence="2" id="KW-0732">Signal</keyword>
<feature type="region of interest" description="Disordered" evidence="1">
    <location>
        <begin position="232"/>
        <end position="265"/>
    </location>
</feature>
<feature type="signal peptide" evidence="2">
    <location>
        <begin position="1"/>
        <end position="30"/>
    </location>
</feature>
<sequence length="265" mass="25859">MNRSSKTAAAVLTAAGILAAGWLPAGSATAVGGAVPPPGERVLWGSVTIPPGRDGIVEVSALSGPALGFGSRLTLTAPAGAEVTGVPLTAAGYRGEVAADGRTAAYTATSAESPWRTGTFPFVLAVPADAEPGTRLDGCVLRLADAEGVARASGGCQVTVGLPSPALSRPEAGVPLGHRPAASGTAYPGAQVTVSDQDGNEVCTDTAGSDGSWSCAPGRDLPAGANRLQATATSNGVSASSEQIQITVGSPAPKAASAAPAMPPR</sequence>
<feature type="compositionally biased region" description="Low complexity" evidence="1">
    <location>
        <begin position="251"/>
        <end position="265"/>
    </location>
</feature>
<reference evidence="4" key="1">
    <citation type="journal article" date="2019" name="Int. J. Syst. Evol. Microbiol.">
        <title>The Global Catalogue of Microorganisms (GCM) 10K type strain sequencing project: providing services to taxonomists for standard genome sequencing and annotation.</title>
        <authorList>
            <consortium name="The Broad Institute Genomics Platform"/>
            <consortium name="The Broad Institute Genome Sequencing Center for Infectious Disease"/>
            <person name="Wu L."/>
            <person name="Ma J."/>
        </authorList>
    </citation>
    <scope>NUCLEOTIDE SEQUENCE [LARGE SCALE GENOMIC DNA]</scope>
    <source>
        <strain evidence="4">JCM 4816</strain>
    </source>
</reference>
<evidence type="ECO:0008006" key="5">
    <source>
        <dbReference type="Google" id="ProtNLM"/>
    </source>
</evidence>
<dbReference type="InterPro" id="IPR013783">
    <property type="entry name" value="Ig-like_fold"/>
</dbReference>
<protein>
    <recommendedName>
        <fullName evidence="5">Carboxypeptidase regulatory-like domain-containing protein</fullName>
    </recommendedName>
</protein>
<name>A0ABP6U8C9_9ACTN</name>